<dbReference type="Pfam" id="PF02518">
    <property type="entry name" value="HATPase_c"/>
    <property type="match status" value="1"/>
</dbReference>
<dbReference type="PROSITE" id="PS50885">
    <property type="entry name" value="HAMP"/>
    <property type="match status" value="1"/>
</dbReference>
<dbReference type="EMBL" id="JBHTLU010000031">
    <property type="protein sequence ID" value="MFD1223118.1"/>
    <property type="molecule type" value="Genomic_DNA"/>
</dbReference>
<dbReference type="SMART" id="SM00388">
    <property type="entry name" value="HisKA"/>
    <property type="match status" value="1"/>
</dbReference>
<feature type="transmembrane region" description="Helical" evidence="14">
    <location>
        <begin position="47"/>
        <end position="69"/>
    </location>
</feature>
<keyword evidence="18" id="KW-1185">Reference proteome</keyword>
<dbReference type="CDD" id="cd06225">
    <property type="entry name" value="HAMP"/>
    <property type="match status" value="1"/>
</dbReference>
<reference evidence="18" key="1">
    <citation type="journal article" date="2019" name="Int. J. Syst. Evol. Microbiol.">
        <title>The Global Catalogue of Microorganisms (GCM) 10K type strain sequencing project: providing services to taxonomists for standard genome sequencing and annotation.</title>
        <authorList>
            <consortium name="The Broad Institute Genomics Platform"/>
            <consortium name="The Broad Institute Genome Sequencing Center for Infectious Disease"/>
            <person name="Wu L."/>
            <person name="Ma J."/>
        </authorList>
    </citation>
    <scope>NUCLEOTIDE SEQUENCE [LARGE SCALE GENOMIC DNA]</scope>
    <source>
        <strain evidence="18">CCUG 53270</strain>
    </source>
</reference>
<dbReference type="GO" id="GO:0016301">
    <property type="term" value="F:kinase activity"/>
    <property type="evidence" value="ECO:0007669"/>
    <property type="project" value="UniProtKB-KW"/>
</dbReference>
<organism evidence="17 18">
    <name type="scientific">Paenibacillus vulneris</name>
    <dbReference type="NCBI Taxonomy" id="1133364"/>
    <lineage>
        <taxon>Bacteria</taxon>
        <taxon>Bacillati</taxon>
        <taxon>Bacillota</taxon>
        <taxon>Bacilli</taxon>
        <taxon>Bacillales</taxon>
        <taxon>Paenibacillaceae</taxon>
        <taxon>Paenibacillus</taxon>
    </lineage>
</organism>
<dbReference type="InterPro" id="IPR036890">
    <property type="entry name" value="HATPase_C_sf"/>
</dbReference>
<accession>A0ABW3UQD5</accession>
<dbReference type="EC" id="2.7.13.3" evidence="3"/>
<evidence type="ECO:0000256" key="13">
    <source>
        <dbReference type="ARBA" id="ARBA00023136"/>
    </source>
</evidence>
<comment type="caution">
    <text evidence="17">The sequence shown here is derived from an EMBL/GenBank/DDBJ whole genome shotgun (WGS) entry which is preliminary data.</text>
</comment>
<comment type="catalytic activity">
    <reaction evidence="1">
        <text>ATP + protein L-histidine = ADP + protein N-phospho-L-histidine.</text>
        <dbReference type="EC" id="2.7.13.3"/>
    </reaction>
</comment>
<keyword evidence="9 17" id="KW-0418">Kinase</keyword>
<keyword evidence="5" id="KW-0597">Phosphoprotein</keyword>
<dbReference type="Gene3D" id="1.10.287.130">
    <property type="match status" value="1"/>
</dbReference>
<dbReference type="InterPro" id="IPR003594">
    <property type="entry name" value="HATPase_dom"/>
</dbReference>
<dbReference type="InterPro" id="IPR003661">
    <property type="entry name" value="HisK_dim/P_dom"/>
</dbReference>
<dbReference type="SMART" id="SM00387">
    <property type="entry name" value="HATPase_c"/>
    <property type="match status" value="1"/>
</dbReference>
<dbReference type="PRINTS" id="PR00344">
    <property type="entry name" value="BCTRLSENSOR"/>
</dbReference>
<dbReference type="SUPFAM" id="SSF55874">
    <property type="entry name" value="ATPase domain of HSP90 chaperone/DNA topoisomerase II/histidine kinase"/>
    <property type="match status" value="1"/>
</dbReference>
<dbReference type="PROSITE" id="PS50109">
    <property type="entry name" value="HIS_KIN"/>
    <property type="match status" value="1"/>
</dbReference>
<feature type="domain" description="HAMP" evidence="16">
    <location>
        <begin position="70"/>
        <end position="122"/>
    </location>
</feature>
<evidence type="ECO:0000256" key="6">
    <source>
        <dbReference type="ARBA" id="ARBA00022679"/>
    </source>
</evidence>
<comment type="subcellular location">
    <subcellularLocation>
        <location evidence="2">Cell membrane</location>
        <topology evidence="2">Multi-pass membrane protein</topology>
    </subcellularLocation>
</comment>
<dbReference type="CDD" id="cd00075">
    <property type="entry name" value="HATPase"/>
    <property type="match status" value="1"/>
</dbReference>
<evidence type="ECO:0000256" key="8">
    <source>
        <dbReference type="ARBA" id="ARBA00022741"/>
    </source>
</evidence>
<dbReference type="Gene3D" id="3.30.565.10">
    <property type="entry name" value="Histidine kinase-like ATPase, C-terminal domain"/>
    <property type="match status" value="1"/>
</dbReference>
<keyword evidence="6" id="KW-0808">Transferase</keyword>
<evidence type="ECO:0000256" key="9">
    <source>
        <dbReference type="ARBA" id="ARBA00022777"/>
    </source>
</evidence>
<keyword evidence="8" id="KW-0547">Nucleotide-binding</keyword>
<evidence type="ECO:0000256" key="11">
    <source>
        <dbReference type="ARBA" id="ARBA00022989"/>
    </source>
</evidence>
<dbReference type="PANTHER" id="PTHR45528:SF8">
    <property type="entry name" value="HISTIDINE KINASE"/>
    <property type="match status" value="1"/>
</dbReference>
<dbReference type="SUPFAM" id="SSF47384">
    <property type="entry name" value="Homodimeric domain of signal transducing histidine kinase"/>
    <property type="match status" value="1"/>
</dbReference>
<evidence type="ECO:0000256" key="3">
    <source>
        <dbReference type="ARBA" id="ARBA00012438"/>
    </source>
</evidence>
<evidence type="ECO:0000256" key="4">
    <source>
        <dbReference type="ARBA" id="ARBA00022475"/>
    </source>
</evidence>
<name>A0ABW3UQD5_9BACL</name>
<keyword evidence="12" id="KW-0902">Two-component regulatory system</keyword>
<dbReference type="InterPro" id="IPR050398">
    <property type="entry name" value="HssS/ArlS-like"/>
</dbReference>
<evidence type="ECO:0000256" key="2">
    <source>
        <dbReference type="ARBA" id="ARBA00004651"/>
    </source>
</evidence>
<dbReference type="InterPro" id="IPR005467">
    <property type="entry name" value="His_kinase_dom"/>
</dbReference>
<dbReference type="CDD" id="cd00082">
    <property type="entry name" value="HisKA"/>
    <property type="match status" value="1"/>
</dbReference>
<keyword evidence="7 14" id="KW-0812">Transmembrane</keyword>
<feature type="transmembrane region" description="Helical" evidence="14">
    <location>
        <begin position="20"/>
        <end position="41"/>
    </location>
</feature>
<dbReference type="SUPFAM" id="SSF158472">
    <property type="entry name" value="HAMP domain-like"/>
    <property type="match status" value="1"/>
</dbReference>
<keyword evidence="10" id="KW-0067">ATP-binding</keyword>
<dbReference type="Proteomes" id="UP001597180">
    <property type="component" value="Unassembled WGS sequence"/>
</dbReference>
<dbReference type="Pfam" id="PF00512">
    <property type="entry name" value="HisKA"/>
    <property type="match status" value="1"/>
</dbReference>
<dbReference type="RefSeq" id="WP_345589166.1">
    <property type="nucleotide sequence ID" value="NZ_BAABJG010000015.1"/>
</dbReference>
<keyword evidence="11 14" id="KW-1133">Transmembrane helix</keyword>
<dbReference type="InterPro" id="IPR004358">
    <property type="entry name" value="Sig_transdc_His_kin-like_C"/>
</dbReference>
<keyword evidence="4" id="KW-1003">Cell membrane</keyword>
<evidence type="ECO:0000313" key="17">
    <source>
        <dbReference type="EMBL" id="MFD1223118.1"/>
    </source>
</evidence>
<evidence type="ECO:0000256" key="1">
    <source>
        <dbReference type="ARBA" id="ARBA00000085"/>
    </source>
</evidence>
<evidence type="ECO:0000256" key="14">
    <source>
        <dbReference type="SAM" id="Phobius"/>
    </source>
</evidence>
<evidence type="ECO:0000256" key="5">
    <source>
        <dbReference type="ARBA" id="ARBA00022553"/>
    </source>
</evidence>
<sequence>MIKYFFSLLNWNKSIRVRIVGGSFLSFFLTAMISFVYGNYISFEPGYLDQVISLLLFFGLFMFLFFLFMRRDVRYLRSMGECLMSIAQGNLSHRVSIRKQDELGIVASNINYMADQLQSMMENERRIEKSKMELITNVSHDLRTPLTSIAGYLNLLKHDDYQNIEEHKRYITNAFNKTQQLKKLIDDLFEYTRLTSGSVQLIKSTVDLSSLLEQMLNEFEPIAQEQGLSINVVREPMPIYGEVDAEMLVRAIDNLLINALKFSYKPGEITVRLSVWEDQIYLAVENVGQPLTEEQERRLFERFYKVESSRHDSDTAQGAGLGLSIAQNIIELHNGRLGLGHQNGHFTFYIELPRNQTSLQDGSILQAID</sequence>
<evidence type="ECO:0000313" key="18">
    <source>
        <dbReference type="Proteomes" id="UP001597180"/>
    </source>
</evidence>
<dbReference type="Gene3D" id="6.10.340.10">
    <property type="match status" value="1"/>
</dbReference>
<evidence type="ECO:0000256" key="12">
    <source>
        <dbReference type="ARBA" id="ARBA00023012"/>
    </source>
</evidence>
<proteinExistence type="predicted"/>
<dbReference type="InterPro" id="IPR003660">
    <property type="entry name" value="HAMP_dom"/>
</dbReference>
<evidence type="ECO:0000259" key="15">
    <source>
        <dbReference type="PROSITE" id="PS50109"/>
    </source>
</evidence>
<protein>
    <recommendedName>
        <fullName evidence="3">histidine kinase</fullName>
        <ecNumber evidence="3">2.7.13.3</ecNumber>
    </recommendedName>
</protein>
<dbReference type="InterPro" id="IPR036097">
    <property type="entry name" value="HisK_dim/P_sf"/>
</dbReference>
<dbReference type="SMART" id="SM00304">
    <property type="entry name" value="HAMP"/>
    <property type="match status" value="1"/>
</dbReference>
<dbReference type="Pfam" id="PF00672">
    <property type="entry name" value="HAMP"/>
    <property type="match status" value="1"/>
</dbReference>
<evidence type="ECO:0000256" key="7">
    <source>
        <dbReference type="ARBA" id="ARBA00022692"/>
    </source>
</evidence>
<feature type="domain" description="Histidine kinase" evidence="15">
    <location>
        <begin position="137"/>
        <end position="356"/>
    </location>
</feature>
<evidence type="ECO:0000259" key="16">
    <source>
        <dbReference type="PROSITE" id="PS50885"/>
    </source>
</evidence>
<evidence type="ECO:0000256" key="10">
    <source>
        <dbReference type="ARBA" id="ARBA00022840"/>
    </source>
</evidence>
<gene>
    <name evidence="17" type="ORF">ACFQ4B_23640</name>
</gene>
<dbReference type="PANTHER" id="PTHR45528">
    <property type="entry name" value="SENSOR HISTIDINE KINASE CPXA"/>
    <property type="match status" value="1"/>
</dbReference>
<keyword evidence="13 14" id="KW-0472">Membrane</keyword>